<accession>A0ABN9GCY6</accession>
<keyword evidence="2" id="KW-1185">Reference proteome</keyword>
<dbReference type="EMBL" id="CATNWA010018426">
    <property type="protein sequence ID" value="CAI9607289.1"/>
    <property type="molecule type" value="Genomic_DNA"/>
</dbReference>
<gene>
    <name evidence="1" type="ORF">SPARVUS_LOCUS13923771</name>
</gene>
<reference evidence="1" key="1">
    <citation type="submission" date="2023-05" db="EMBL/GenBank/DDBJ databases">
        <authorList>
            <person name="Stuckert A."/>
        </authorList>
    </citation>
    <scope>NUCLEOTIDE SEQUENCE</scope>
</reference>
<evidence type="ECO:0000313" key="1">
    <source>
        <dbReference type="EMBL" id="CAI9607289.1"/>
    </source>
</evidence>
<sequence>MNYKGADEQGCSNRTLRDGRGATILLQPPSWQRIIHLVQIYLSSSPSLSEMWSVCVGSVTGRPEHSRKLRAIKPL</sequence>
<evidence type="ECO:0000313" key="2">
    <source>
        <dbReference type="Proteomes" id="UP001162483"/>
    </source>
</evidence>
<comment type="caution">
    <text evidence="1">The sequence shown here is derived from an EMBL/GenBank/DDBJ whole genome shotgun (WGS) entry which is preliminary data.</text>
</comment>
<dbReference type="Proteomes" id="UP001162483">
    <property type="component" value="Unassembled WGS sequence"/>
</dbReference>
<proteinExistence type="predicted"/>
<organism evidence="1 2">
    <name type="scientific">Staurois parvus</name>
    <dbReference type="NCBI Taxonomy" id="386267"/>
    <lineage>
        <taxon>Eukaryota</taxon>
        <taxon>Metazoa</taxon>
        <taxon>Chordata</taxon>
        <taxon>Craniata</taxon>
        <taxon>Vertebrata</taxon>
        <taxon>Euteleostomi</taxon>
        <taxon>Amphibia</taxon>
        <taxon>Batrachia</taxon>
        <taxon>Anura</taxon>
        <taxon>Neobatrachia</taxon>
        <taxon>Ranoidea</taxon>
        <taxon>Ranidae</taxon>
        <taxon>Staurois</taxon>
    </lineage>
</organism>
<protein>
    <submittedName>
        <fullName evidence="1">Uncharacterized protein</fullName>
    </submittedName>
</protein>
<name>A0ABN9GCY6_9NEOB</name>